<dbReference type="Pfam" id="PF01343">
    <property type="entry name" value="Peptidase_S49"/>
    <property type="match status" value="1"/>
</dbReference>
<feature type="non-terminal residue" evidence="2">
    <location>
        <position position="249"/>
    </location>
</feature>
<dbReference type="EMBL" id="UINC01194524">
    <property type="protein sequence ID" value="SVE10651.1"/>
    <property type="molecule type" value="Genomic_DNA"/>
</dbReference>
<dbReference type="GO" id="GO:0006508">
    <property type="term" value="P:proteolysis"/>
    <property type="evidence" value="ECO:0007669"/>
    <property type="project" value="InterPro"/>
</dbReference>
<sequence length="249" mass="26984">INLSGLRIDAAMSWEMRTQLQALRDAGRTVVIYIDRADLRRYHLASVADFVVLDPTGLIVLQGVAAGQIYLRGALDKLGIGSQEWRYHEYKSAFETVNRAGMSDRDREQWQALLEDDYGRARQDITDSRGLTAAVFDSLVNRVTALLPAEALAAGLVDTVGRWEAVERIVVRRGGTGGLLQESDLKYAQVEEWGAPPTVAVVYALGVCAMDSGIRARALAVELRDLAEDAGVDAVVLRVNSPGGGVTAS</sequence>
<protein>
    <recommendedName>
        <fullName evidence="1">Peptidase S49 domain-containing protein</fullName>
    </recommendedName>
</protein>
<dbReference type="InterPro" id="IPR029045">
    <property type="entry name" value="ClpP/crotonase-like_dom_sf"/>
</dbReference>
<gene>
    <name evidence="2" type="ORF">METZ01_LOCUS463505</name>
</gene>
<evidence type="ECO:0000259" key="1">
    <source>
        <dbReference type="Pfam" id="PF01343"/>
    </source>
</evidence>
<proteinExistence type="predicted"/>
<dbReference type="GO" id="GO:0008233">
    <property type="term" value="F:peptidase activity"/>
    <property type="evidence" value="ECO:0007669"/>
    <property type="project" value="InterPro"/>
</dbReference>
<dbReference type="SUPFAM" id="SSF52096">
    <property type="entry name" value="ClpP/crotonase"/>
    <property type="match status" value="1"/>
</dbReference>
<dbReference type="PANTHER" id="PTHR33209:SF2">
    <property type="entry name" value="CHROMOSOME UNDETERMINED SCAFFOLD_55, WHOLE GENOME SHOTGUN SEQUENCE"/>
    <property type="match status" value="1"/>
</dbReference>
<dbReference type="PANTHER" id="PTHR33209">
    <property type="entry name" value="PROTEASE 4"/>
    <property type="match status" value="1"/>
</dbReference>
<dbReference type="Gene3D" id="3.90.226.10">
    <property type="entry name" value="2-enoyl-CoA Hydratase, Chain A, domain 1"/>
    <property type="match status" value="3"/>
</dbReference>
<dbReference type="InterPro" id="IPR002142">
    <property type="entry name" value="Peptidase_S49"/>
</dbReference>
<name>A0A383ASS2_9ZZZZ</name>
<evidence type="ECO:0000313" key="2">
    <source>
        <dbReference type="EMBL" id="SVE10651.1"/>
    </source>
</evidence>
<accession>A0A383ASS2</accession>
<dbReference type="AlphaFoldDB" id="A0A383ASS2"/>
<organism evidence="2">
    <name type="scientific">marine metagenome</name>
    <dbReference type="NCBI Taxonomy" id="408172"/>
    <lineage>
        <taxon>unclassified sequences</taxon>
        <taxon>metagenomes</taxon>
        <taxon>ecological metagenomes</taxon>
    </lineage>
</organism>
<feature type="domain" description="Peptidase S49" evidence="1">
    <location>
        <begin position="23"/>
        <end position="166"/>
    </location>
</feature>
<reference evidence="2" key="1">
    <citation type="submission" date="2018-05" db="EMBL/GenBank/DDBJ databases">
        <authorList>
            <person name="Lanie J.A."/>
            <person name="Ng W.-L."/>
            <person name="Kazmierczak K.M."/>
            <person name="Andrzejewski T.M."/>
            <person name="Davidsen T.M."/>
            <person name="Wayne K.J."/>
            <person name="Tettelin H."/>
            <person name="Glass J.I."/>
            <person name="Rusch D."/>
            <person name="Podicherti R."/>
            <person name="Tsui H.-C.T."/>
            <person name="Winkler M.E."/>
        </authorList>
    </citation>
    <scope>NUCLEOTIDE SEQUENCE</scope>
</reference>
<feature type="non-terminal residue" evidence="2">
    <location>
        <position position="1"/>
    </location>
</feature>